<sequence length="432" mass="49208">MRLKPFVILFACFVLIGASSLFGAPAKKQKEKLPPLTSINFIDRSGVSETIQSGERLKQYQDVDFFRPQSYQRVTRVFARNSKGEQKSIITSYHANGQIKQYIEALNQSAMGPYYEWHENGQLKLRVYVIGGLADLGPSSAQTWLFDGLADAYDDKGRLLAEISYTKGVLEDESLYYHTNGKIHKKVPFSQGKIHGTLEIYHPDGKLFQKIQYEDDKKTGPLYGYWPNGKLAAQETYKLDRLMEGKYYDKNEKEIAGVKNGKGVRAIFNENRLLSLNEINNGIVEGEIKEFDKNGILTSSYRIKNGLKHGEEIEYYSFEEVGKEGVKHLSINWHDGKIQGVTKTWFSNGVLESQREMSENVKNGILTAWYENGNMMMLEEYEKDKLVKGKYFKKGDRTAVSEVKDGKGIATLFDPSGNFLRKINYQQGKPVE</sequence>
<gene>
    <name evidence="2" type="ORF">CSEC_1603</name>
</gene>
<feature type="chain" id="PRO_5001853771" evidence="1">
    <location>
        <begin position="24"/>
        <end position="432"/>
    </location>
</feature>
<feature type="signal peptide" evidence="1">
    <location>
        <begin position="1"/>
        <end position="23"/>
    </location>
</feature>
<evidence type="ECO:0000313" key="2">
    <source>
        <dbReference type="EMBL" id="CDR34417.1"/>
    </source>
</evidence>
<dbReference type="Proteomes" id="UP000031552">
    <property type="component" value="Unassembled WGS sequence"/>
</dbReference>
<reference evidence="2" key="1">
    <citation type="submission" date="2013-12" db="EMBL/GenBank/DDBJ databases">
        <authorList>
            <person name="Linke B."/>
        </authorList>
    </citation>
    <scope>NUCLEOTIDE SEQUENCE [LARGE SCALE GENOMIC DNA]</scope>
    <source>
        <strain evidence="2">CRIB-18</strain>
    </source>
</reference>
<keyword evidence="1" id="KW-0732">Signal</keyword>
<dbReference type="Gene3D" id="2.20.110.10">
    <property type="entry name" value="Histone H3 K4-specific methyltransferase SET7/9 N-terminal domain"/>
    <property type="match status" value="1"/>
</dbReference>
<evidence type="ECO:0000256" key="1">
    <source>
        <dbReference type="SAM" id="SignalP"/>
    </source>
</evidence>
<organism evidence="2 3">
    <name type="scientific">Candidatus Criblamydia sequanensis CRIB-18</name>
    <dbReference type="NCBI Taxonomy" id="1437425"/>
    <lineage>
        <taxon>Bacteria</taxon>
        <taxon>Pseudomonadati</taxon>
        <taxon>Chlamydiota</taxon>
        <taxon>Chlamydiia</taxon>
        <taxon>Parachlamydiales</taxon>
        <taxon>Candidatus Criblamydiaceae</taxon>
        <taxon>Candidatus Criblamydia</taxon>
    </lineage>
</organism>
<evidence type="ECO:0000313" key="3">
    <source>
        <dbReference type="Proteomes" id="UP000031552"/>
    </source>
</evidence>
<dbReference type="Gene3D" id="3.90.930.1">
    <property type="match status" value="1"/>
</dbReference>
<dbReference type="RefSeq" id="WP_041017972.1">
    <property type="nucleotide sequence ID" value="NZ_CCEJ010000008.1"/>
</dbReference>
<dbReference type="eggNOG" id="COG2849">
    <property type="taxonomic scope" value="Bacteria"/>
</dbReference>
<protein>
    <submittedName>
        <fullName evidence="2">Conserved putative secreted protein</fullName>
    </submittedName>
</protein>
<dbReference type="InterPro" id="IPR011652">
    <property type="entry name" value="MORN_2"/>
</dbReference>
<dbReference type="SUPFAM" id="SSF82185">
    <property type="entry name" value="Histone H3 K4-specific methyltransferase SET7/9 N-terminal domain"/>
    <property type="match status" value="2"/>
</dbReference>
<name>A0A090CZE4_9BACT</name>
<accession>A0A090CZE4</accession>
<reference evidence="2" key="2">
    <citation type="submission" date="2014-09" db="EMBL/GenBank/DDBJ databases">
        <title>Criblamydia sequanensis harbors a mega-plasmid encoding arsenite resistance.</title>
        <authorList>
            <person name="Bertelli C."/>
            <person name="Goesmann A."/>
            <person name="Greub G."/>
        </authorList>
    </citation>
    <scope>NUCLEOTIDE SEQUENCE [LARGE SCALE GENOMIC DNA]</scope>
    <source>
        <strain evidence="2">CRIB-18</strain>
    </source>
</reference>
<dbReference type="STRING" id="1437425.CSEC_1603"/>
<keyword evidence="3" id="KW-1185">Reference proteome</keyword>
<dbReference type="EMBL" id="CCEJ010000008">
    <property type="protein sequence ID" value="CDR34417.1"/>
    <property type="molecule type" value="Genomic_DNA"/>
</dbReference>
<dbReference type="AlphaFoldDB" id="A0A090CZE4"/>
<dbReference type="Pfam" id="PF07661">
    <property type="entry name" value="MORN_2"/>
    <property type="match status" value="3"/>
</dbReference>
<comment type="caution">
    <text evidence="2">The sequence shown here is derived from an EMBL/GenBank/DDBJ whole genome shotgun (WGS) entry which is preliminary data.</text>
</comment>
<proteinExistence type="predicted"/>
<dbReference type="OrthoDB" id="18436at2"/>